<organism evidence="8 9">
    <name type="scientific">Phanerochaete sordida</name>
    <dbReference type="NCBI Taxonomy" id="48140"/>
    <lineage>
        <taxon>Eukaryota</taxon>
        <taxon>Fungi</taxon>
        <taxon>Dikarya</taxon>
        <taxon>Basidiomycota</taxon>
        <taxon>Agaricomycotina</taxon>
        <taxon>Agaricomycetes</taxon>
        <taxon>Polyporales</taxon>
        <taxon>Phanerochaetaceae</taxon>
        <taxon>Phanerochaete</taxon>
    </lineage>
</organism>
<keyword evidence="5" id="KW-0067">ATP-binding</keyword>
<dbReference type="PANTHER" id="PTHR45992">
    <property type="entry name" value="EUKARYOTIC ELONGATION FACTOR 2 KINASE-RELATED"/>
    <property type="match status" value="1"/>
</dbReference>
<keyword evidence="3" id="KW-0547">Nucleotide-binding</keyword>
<dbReference type="GO" id="GO:0005524">
    <property type="term" value="F:ATP binding"/>
    <property type="evidence" value="ECO:0007669"/>
    <property type="project" value="UniProtKB-KW"/>
</dbReference>
<dbReference type="SUPFAM" id="SSF56112">
    <property type="entry name" value="Protein kinase-like (PK-like)"/>
    <property type="match status" value="1"/>
</dbReference>
<dbReference type="GO" id="GO:0004674">
    <property type="term" value="F:protein serine/threonine kinase activity"/>
    <property type="evidence" value="ECO:0007669"/>
    <property type="project" value="UniProtKB-KW"/>
</dbReference>
<keyword evidence="2" id="KW-0808">Transferase</keyword>
<evidence type="ECO:0000313" key="8">
    <source>
        <dbReference type="EMBL" id="GJE88518.1"/>
    </source>
</evidence>
<feature type="compositionally biased region" description="Basic residues" evidence="6">
    <location>
        <begin position="973"/>
        <end position="992"/>
    </location>
</feature>
<dbReference type="InterPro" id="IPR051852">
    <property type="entry name" value="Alpha-type_PK"/>
</dbReference>
<accession>A0A9P3G3M8</accession>
<dbReference type="EMBL" id="BPQB01000009">
    <property type="protein sequence ID" value="GJE88518.1"/>
    <property type="molecule type" value="Genomic_DNA"/>
</dbReference>
<dbReference type="PROSITE" id="PS51158">
    <property type="entry name" value="ALPHA_KINASE"/>
    <property type="match status" value="1"/>
</dbReference>
<comment type="caution">
    <text evidence="8">The sequence shown here is derived from an EMBL/GenBank/DDBJ whole genome shotgun (WGS) entry which is preliminary data.</text>
</comment>
<feature type="region of interest" description="Disordered" evidence="6">
    <location>
        <begin position="1"/>
        <end position="21"/>
    </location>
</feature>
<feature type="compositionally biased region" description="Low complexity" evidence="6">
    <location>
        <begin position="457"/>
        <end position="470"/>
    </location>
</feature>
<evidence type="ECO:0000256" key="4">
    <source>
        <dbReference type="ARBA" id="ARBA00022777"/>
    </source>
</evidence>
<feature type="region of interest" description="Disordered" evidence="6">
    <location>
        <begin position="433"/>
        <end position="567"/>
    </location>
</feature>
<proteinExistence type="predicted"/>
<evidence type="ECO:0000259" key="7">
    <source>
        <dbReference type="PROSITE" id="PS51158"/>
    </source>
</evidence>
<evidence type="ECO:0000256" key="6">
    <source>
        <dbReference type="SAM" id="MobiDB-lite"/>
    </source>
</evidence>
<keyword evidence="4" id="KW-0418">Kinase</keyword>
<feature type="domain" description="Alpha-type protein kinase" evidence="7">
    <location>
        <begin position="608"/>
        <end position="864"/>
    </location>
</feature>
<protein>
    <recommendedName>
        <fullName evidence="7">Alpha-type protein kinase domain-containing protein</fullName>
    </recommendedName>
</protein>
<evidence type="ECO:0000256" key="2">
    <source>
        <dbReference type="ARBA" id="ARBA00022679"/>
    </source>
</evidence>
<keyword evidence="9" id="KW-1185">Reference proteome</keyword>
<sequence>MADSQQNPAPHIQASFAEPEANAKKCKACGHTYKDDETKWHLVEKRKDDDPEGTKKNVMVCGECFEDLKVKPSTIRLDRVGNAPPAPAVQQGPPQPQQIMQDPRMMLLPGSRSQAAQYPSVPPGLGYDPSMPPPAMPFQGPYHPSAPQSAPVSSGGYPILYNAEIANNVSAGKRGQGPPVSLYGHMQNGHQRLAGSSAYLPAVHAPGPTYGTFPNNVPPGLPPTPPGYPAYTAPPSTPAAFQYKPDNPRPAFGALVQAQNRRSTSQTTPQELIYLKISMRHIEKHSLQPVGEVCAGLSSIDAHIGVQALHVACFNALLEPWKEWSCGTPLAMTDTRLHLAKRLAPLDPPAPPLPDVDAVYQYCLKGSKVRRFDAGHEVELHLVVTDKKYREALDADEPPVWTPSQPALPCEPPHVPGPFVAQQVPGFTHESISAHNAQHATQSASGPPMHYHSHGLPPQVQPMMQSPQPQAAESPRQRQIERSTSASHSTRSAKEETPVSLFDAEPADSLEQGSVRTSAHLAQGREPPLSSDGTGLAARRSSSSTPGPEREAAGNRNRLNPPSLDRLPQERFSHALAAQTRLADARVKESLGKDCYSSCEFFALPVKPMDQLLTDYVIEPTTLTKWTGQFDVRKERIGRPGSFKTAHLCTVRFDNPSELPEAFQFFTGRALCAKQIHQRVDGSQKLFRLCNDQEMEEIWPEVQCLVWAHSGLDMANAWVAEQQQAHVDLDLTTPSMRFVRAMVAICHGEARKRVYLLEEYIDPKVEGRFVKYVHNSQQEPALVLNDDETQRAEFLCFTQHVQWMLSSGTFFLSDYQGGKGLLTDPQVITKDGKHTFAAGNLYFDAFCDQHRCNIFCEAFGLESLKQPPADFSALEPDVDLPSAMSTSITELEREVFKRHRRDDGNANDQDGGDGSKPQGRKSKRLAAGHAQTGGTQEDALAPVEDGSGSSRGGGRGRARGSRGGTRGSGTRGGAHRARGTGAKRRGGRPTDK</sequence>
<feature type="region of interest" description="Disordered" evidence="6">
    <location>
        <begin position="898"/>
        <end position="992"/>
    </location>
</feature>
<dbReference type="GO" id="GO:1903013">
    <property type="term" value="P:response to differentiation-inducing factor 1"/>
    <property type="evidence" value="ECO:0007669"/>
    <property type="project" value="TreeGrafter"/>
</dbReference>
<dbReference type="Gene3D" id="3.20.200.10">
    <property type="entry name" value="MHCK/EF2 kinase"/>
    <property type="match status" value="1"/>
</dbReference>
<feature type="compositionally biased region" description="Gly residues" evidence="6">
    <location>
        <begin position="961"/>
        <end position="972"/>
    </location>
</feature>
<dbReference type="PANTHER" id="PTHR45992:SF2">
    <property type="entry name" value="EUKARYOTIC ELONGATION FACTOR 2 KINASE"/>
    <property type="match status" value="1"/>
</dbReference>
<gene>
    <name evidence="8" type="ORF">PsYK624_046010</name>
</gene>
<dbReference type="Pfam" id="PF02816">
    <property type="entry name" value="Alpha_kinase"/>
    <property type="match status" value="1"/>
</dbReference>
<dbReference type="InterPro" id="IPR004166">
    <property type="entry name" value="a-kinase_dom"/>
</dbReference>
<evidence type="ECO:0000256" key="5">
    <source>
        <dbReference type="ARBA" id="ARBA00022840"/>
    </source>
</evidence>
<dbReference type="InterPro" id="IPR011009">
    <property type="entry name" value="Kinase-like_dom_sf"/>
</dbReference>
<dbReference type="OrthoDB" id="301415at2759"/>
<evidence type="ECO:0000256" key="1">
    <source>
        <dbReference type="ARBA" id="ARBA00022527"/>
    </source>
</evidence>
<name>A0A9P3G3M8_9APHY</name>
<feature type="compositionally biased region" description="Polar residues" evidence="6">
    <location>
        <begin position="433"/>
        <end position="445"/>
    </location>
</feature>
<keyword evidence="1" id="KW-0723">Serine/threonine-protein kinase</keyword>
<dbReference type="Proteomes" id="UP000703269">
    <property type="component" value="Unassembled WGS sequence"/>
</dbReference>
<evidence type="ECO:0000313" key="9">
    <source>
        <dbReference type="Proteomes" id="UP000703269"/>
    </source>
</evidence>
<evidence type="ECO:0000256" key="3">
    <source>
        <dbReference type="ARBA" id="ARBA00022741"/>
    </source>
</evidence>
<dbReference type="AlphaFoldDB" id="A0A9P3G3M8"/>
<reference evidence="8 9" key="1">
    <citation type="submission" date="2021-08" db="EMBL/GenBank/DDBJ databases">
        <title>Draft Genome Sequence of Phanerochaete sordida strain YK-624.</title>
        <authorList>
            <person name="Mori T."/>
            <person name="Dohra H."/>
            <person name="Suzuki T."/>
            <person name="Kawagishi H."/>
            <person name="Hirai H."/>
        </authorList>
    </citation>
    <scope>NUCLEOTIDE SEQUENCE [LARGE SCALE GENOMIC DNA]</scope>
    <source>
        <strain evidence="8 9">YK-624</strain>
    </source>
</reference>
<dbReference type="GO" id="GO:0031037">
    <property type="term" value="P:myosin II filament disassembly"/>
    <property type="evidence" value="ECO:0007669"/>
    <property type="project" value="TreeGrafter"/>
</dbReference>